<dbReference type="GO" id="GO:0003824">
    <property type="term" value="F:catalytic activity"/>
    <property type="evidence" value="ECO:0007669"/>
    <property type="project" value="InterPro"/>
</dbReference>
<organism evidence="10 11">
    <name type="scientific">Myxococcus xanthus</name>
    <dbReference type="NCBI Taxonomy" id="34"/>
    <lineage>
        <taxon>Bacteria</taxon>
        <taxon>Pseudomonadati</taxon>
        <taxon>Myxococcota</taxon>
        <taxon>Myxococcia</taxon>
        <taxon>Myxococcales</taxon>
        <taxon>Cystobacterineae</taxon>
        <taxon>Myxococcaceae</taxon>
        <taxon>Myxococcus</taxon>
    </lineage>
</organism>
<feature type="domain" description="Carrier" evidence="9">
    <location>
        <begin position="5250"/>
        <end position="5325"/>
    </location>
</feature>
<dbReference type="InterPro" id="IPR009081">
    <property type="entry name" value="PP-bd_ACP"/>
</dbReference>
<dbReference type="PROSITE" id="PS00455">
    <property type="entry name" value="AMP_BINDING"/>
    <property type="match status" value="4"/>
</dbReference>
<dbReference type="SUPFAM" id="SSF47336">
    <property type="entry name" value="ACP-like"/>
    <property type="match status" value="5"/>
</dbReference>
<dbReference type="InterPro" id="IPR006162">
    <property type="entry name" value="Ppantetheine_attach_site"/>
</dbReference>
<dbReference type="RefSeq" id="WP_171441534.1">
    <property type="nucleotide sequence ID" value="NZ_JABFNT010000035.1"/>
</dbReference>
<accession>A0A7Y4IIK3</accession>
<dbReference type="Gene3D" id="2.30.38.10">
    <property type="entry name" value="Luciferase, Domain 3"/>
    <property type="match status" value="4"/>
</dbReference>
<evidence type="ECO:0000256" key="1">
    <source>
        <dbReference type="ARBA" id="ARBA00001957"/>
    </source>
</evidence>
<feature type="domain" description="Carrier" evidence="9">
    <location>
        <begin position="4192"/>
        <end position="4267"/>
    </location>
</feature>
<dbReference type="NCBIfam" id="NF003417">
    <property type="entry name" value="PRK04813.1"/>
    <property type="match status" value="8"/>
</dbReference>
<dbReference type="SUPFAM" id="SSF56801">
    <property type="entry name" value="Acetyl-CoA synthetase-like"/>
    <property type="match status" value="6"/>
</dbReference>
<dbReference type="FunFam" id="3.40.50.12780:FF:000013">
    <property type="entry name" value="Long-chain-fatty-acid--AMP ligase FadD32"/>
    <property type="match status" value="1"/>
</dbReference>
<dbReference type="InterPro" id="IPR029063">
    <property type="entry name" value="SAM-dependent_MTases_sf"/>
</dbReference>
<evidence type="ECO:0000256" key="7">
    <source>
        <dbReference type="ARBA" id="ARBA00023098"/>
    </source>
</evidence>
<dbReference type="Gene3D" id="3.40.50.980">
    <property type="match status" value="8"/>
</dbReference>
<dbReference type="SUPFAM" id="SSF52777">
    <property type="entry name" value="CoA-dependent acyltransferases"/>
    <property type="match status" value="10"/>
</dbReference>
<dbReference type="InterPro" id="IPR023213">
    <property type="entry name" value="CAT-like_dom_sf"/>
</dbReference>
<evidence type="ECO:0000256" key="8">
    <source>
        <dbReference type="SAM" id="MobiDB-lite"/>
    </source>
</evidence>
<dbReference type="InterPro" id="IPR000873">
    <property type="entry name" value="AMP-dep_synth/lig_dom"/>
</dbReference>
<dbReference type="Pfam" id="PF08242">
    <property type="entry name" value="Methyltransf_12"/>
    <property type="match status" value="1"/>
</dbReference>
<gene>
    <name evidence="10" type="ORF">HNV28_12970</name>
</gene>
<evidence type="ECO:0000256" key="3">
    <source>
        <dbReference type="ARBA" id="ARBA00022450"/>
    </source>
</evidence>
<dbReference type="EMBL" id="JABFNT010000035">
    <property type="protein sequence ID" value="NOJ79240.1"/>
    <property type="molecule type" value="Genomic_DNA"/>
</dbReference>
<keyword evidence="5" id="KW-0677">Repeat</keyword>
<dbReference type="Proteomes" id="UP000533080">
    <property type="component" value="Unassembled WGS sequence"/>
</dbReference>
<dbReference type="NCBIfam" id="TIGR01733">
    <property type="entry name" value="AA-adenyl-dom"/>
    <property type="match status" value="4"/>
</dbReference>
<dbReference type="Gene3D" id="3.30.559.10">
    <property type="entry name" value="Chloramphenicol acetyltransferase-like domain"/>
    <property type="match status" value="5"/>
</dbReference>
<keyword evidence="6" id="KW-0276">Fatty acid metabolism</keyword>
<dbReference type="SUPFAM" id="SSF53335">
    <property type="entry name" value="S-adenosyl-L-methionine-dependent methyltransferases"/>
    <property type="match status" value="1"/>
</dbReference>
<dbReference type="Pfam" id="PF00501">
    <property type="entry name" value="AMP-binding"/>
    <property type="match status" value="6"/>
</dbReference>
<dbReference type="FunFam" id="3.30.300.30:FF:000010">
    <property type="entry name" value="Enterobactin synthetase component F"/>
    <property type="match status" value="3"/>
</dbReference>
<dbReference type="InterPro" id="IPR025110">
    <property type="entry name" value="AMP-bd_C"/>
</dbReference>
<comment type="caution">
    <text evidence="10">The sequence shown here is derived from an EMBL/GenBank/DDBJ whole genome shotgun (WGS) entry which is preliminary data.</text>
</comment>
<dbReference type="Gene3D" id="1.10.1200.10">
    <property type="entry name" value="ACP-like"/>
    <property type="match status" value="5"/>
</dbReference>
<dbReference type="GO" id="GO:0008610">
    <property type="term" value="P:lipid biosynthetic process"/>
    <property type="evidence" value="ECO:0007669"/>
    <property type="project" value="InterPro"/>
</dbReference>
<dbReference type="Pfam" id="PF13193">
    <property type="entry name" value="AMP-binding_C"/>
    <property type="match status" value="3"/>
</dbReference>
<evidence type="ECO:0000259" key="9">
    <source>
        <dbReference type="PROSITE" id="PS50075"/>
    </source>
</evidence>
<evidence type="ECO:0000256" key="4">
    <source>
        <dbReference type="ARBA" id="ARBA00022553"/>
    </source>
</evidence>
<comment type="similarity">
    <text evidence="2">Belongs to the ATP-dependent AMP-binding enzyme family.</text>
</comment>
<dbReference type="PROSITE" id="PS00012">
    <property type="entry name" value="PHOSPHOPANTETHEINE"/>
    <property type="match status" value="4"/>
</dbReference>
<dbReference type="FunFam" id="3.40.50.980:FF:000002">
    <property type="entry name" value="Enterobactin synthetase component F"/>
    <property type="match status" value="1"/>
</dbReference>
<dbReference type="CDD" id="cd17646">
    <property type="entry name" value="A_NRPS_AB3403-like"/>
    <property type="match status" value="1"/>
</dbReference>
<keyword evidence="3" id="KW-0596">Phosphopantetheine</keyword>
<feature type="domain" description="Carrier" evidence="9">
    <location>
        <begin position="3136"/>
        <end position="3211"/>
    </location>
</feature>
<dbReference type="InterPro" id="IPR010071">
    <property type="entry name" value="AA_adenyl_dom"/>
</dbReference>
<dbReference type="FunFam" id="1.10.1200.10:FF:000016">
    <property type="entry name" value="Non-ribosomal peptide synthase"/>
    <property type="match status" value="4"/>
</dbReference>
<dbReference type="InterPro" id="IPR020845">
    <property type="entry name" value="AMP-binding_CS"/>
</dbReference>
<feature type="domain" description="Carrier" evidence="9">
    <location>
        <begin position="603"/>
        <end position="680"/>
    </location>
</feature>
<dbReference type="FunFam" id="2.30.38.10:FF:000001">
    <property type="entry name" value="Non-ribosomal peptide synthetase PvdI"/>
    <property type="match status" value="4"/>
</dbReference>
<dbReference type="InterPro" id="IPR036736">
    <property type="entry name" value="ACP-like_sf"/>
</dbReference>
<dbReference type="GO" id="GO:0006631">
    <property type="term" value="P:fatty acid metabolic process"/>
    <property type="evidence" value="ECO:0007669"/>
    <property type="project" value="UniProtKB-KW"/>
</dbReference>
<dbReference type="CDD" id="cd05931">
    <property type="entry name" value="FAAL"/>
    <property type="match status" value="1"/>
</dbReference>
<keyword evidence="7" id="KW-0443">Lipid metabolism</keyword>
<dbReference type="PANTHER" id="PTHR45527:SF1">
    <property type="entry name" value="FATTY ACID SYNTHASE"/>
    <property type="match status" value="1"/>
</dbReference>
<dbReference type="InterPro" id="IPR001242">
    <property type="entry name" value="Condensation_dom"/>
</dbReference>
<dbReference type="InterPro" id="IPR020806">
    <property type="entry name" value="PKS_PP-bd"/>
</dbReference>
<dbReference type="Gene3D" id="3.40.50.150">
    <property type="entry name" value="Vaccinia Virus protein VP39"/>
    <property type="match status" value="1"/>
</dbReference>
<dbReference type="GO" id="GO:0005829">
    <property type="term" value="C:cytosol"/>
    <property type="evidence" value="ECO:0007669"/>
    <property type="project" value="TreeGrafter"/>
</dbReference>
<dbReference type="Pfam" id="PF00668">
    <property type="entry name" value="Condensation"/>
    <property type="match status" value="5"/>
</dbReference>
<dbReference type="Gene3D" id="3.30.300.30">
    <property type="match status" value="6"/>
</dbReference>
<dbReference type="InterPro" id="IPR013217">
    <property type="entry name" value="Methyltransf_12"/>
</dbReference>
<dbReference type="PROSITE" id="PS50075">
    <property type="entry name" value="CARRIER"/>
    <property type="match status" value="5"/>
</dbReference>
<proteinExistence type="inferred from homology"/>
<evidence type="ECO:0000256" key="6">
    <source>
        <dbReference type="ARBA" id="ARBA00022832"/>
    </source>
</evidence>
<dbReference type="CDD" id="cd19531">
    <property type="entry name" value="LCL_NRPS-like"/>
    <property type="match status" value="5"/>
</dbReference>
<protein>
    <submittedName>
        <fullName evidence="10">Non-ribosomal peptide synthase/polyketide synthase</fullName>
    </submittedName>
</protein>
<feature type="region of interest" description="Disordered" evidence="8">
    <location>
        <begin position="680"/>
        <end position="699"/>
    </location>
</feature>
<keyword evidence="4" id="KW-0597">Phosphoprotein</keyword>
<dbReference type="CDD" id="cd12117">
    <property type="entry name" value="A_NRPS_Srf_like"/>
    <property type="match status" value="3"/>
</dbReference>
<dbReference type="InterPro" id="IPR042099">
    <property type="entry name" value="ANL_N_sf"/>
</dbReference>
<dbReference type="GO" id="GO:0009403">
    <property type="term" value="P:toxin biosynthetic process"/>
    <property type="evidence" value="ECO:0007669"/>
    <property type="project" value="UniProtKB-ARBA"/>
</dbReference>
<sequence>MHETPRTLLEVLTQRAFSETAHRKQYAFLGDSDGEEASLSARELHVQAARIGALLQAQGAQGQRVLLLYPPGLDYVAGFFGCLYAGAVAVPAYPPDPVRLERTLPRLRAIIQDAEATVVLTTSGILSLADFVFEQAPDFRALKWLATDELPAGGESSWIEPQVSPDTLAFLQYTSGSTGTPKGVMLSHANLIHNLGLIAGAFQTGPRSSGVIWLPPYHDMGLIGGILQPLFAGFPVTLMSPMSFLQRPMRWLEAVSRFGGTISGGPNFAFELCARRATPEDIQALDLRAWDVAFCGAEPIRAATLDRFAEVFAPSGFRREAFYPCYGLAEGTLIVTGEEKGRVPRVHVLQDAALGRGQAVRVEPGSEGSRTHIGCGSTLAEQRLLIVDPESRVPRAPGQVGEIWVSGGSVAQGYWRKPEDSVDIFQAVPVGAEAGPKYLRTGDLGLLLEDGQLIVTGRRKDLIILRGRNLYPQDVESIVERAHRKVRPGCIAAFAIETPEGEALAVVAEVSRDLAEGSDPAALGAVADTLRKAIVAELQVQPHTLALLPPGSVMKTSSGKIQRFACRAALVSGELPIVWRSGTGGISGPASLPAPAPAIQPALSQEALETALREELVAVLGAEAVGQDASTPLTLLGLDSLGAADLQGRVEKRLGVRVSIAALLQDLSLRSLAESVSAEGTGRRLPPLQRRPAGDAPTPASFTQERLWYLLQLDPTWTSNQIPVALTLRGTLDVAALERALSEVLRRHEVLRTRFASRDGALLQRVQAAGPVSLPCLDFTGVSGDARQATLEAQAVLDAQRPMDLEAGPLVRCSLLRFGPEDHVLLAVLHHLVVDGTSVALFMRELAALYGAFVEGRPSPLAEPEFQYGDFAAWQRAYFTPDALTTELTWWKETLSGAPQLLALPTDRARPQRLSVHGARRLRLLPASLMARLHALGRRQGATPFMSVMSALATVLHRWSGQSDFVVGTVISGRDVAGTRELMGDCTNFIPLRVRLPEAATSADMLSEVKSRMLGALAHGYVPFEQILAAVQQPGAERRELYNVGFILDDYELPRALSVRGGLTLDVSLVDNHTAELDMTFEATHRPEGLLIGCKYSADLFDAETADRLLSHLEHVIRGMVEAPDAPLTTLPLMSEAERQHALHGWNPRVEAPPSDTLTELIEAQVERTPDAVAVSFESERLTYRELDARANQVAHHLRGLGVAPESLVGVCLERSVDMVVALLGVLKAGAAYVPVDPAYPKERLGWMLEDTGASVLLTHERWKSVLPPSAARVVCLDSAAGEVAKQPVTKPSVQVGPESLAYVIFTSGSTGRPKGAMNAHGGVVNRLKWMQEEYGLGGTDVVLQKTPFSFDVSVWEFFWPLLAGAKLVVARPGGHQEPAYLVKLMKAEGVTTVHFVPSMLRAFVEEPGLEGLGSLRRVVCSGEALSAELVKKAYARLPASVGVHNLYGPTEAAVDVTYWPCPRGEDFHRVPIGRPVANTVLYVLDAHGQPAPVGIPGELHIGGVQVGRGYWQRPQLTAERFMPDAFSGIPGARLYRTGDVARWLPDGTLEYLGRADFQVKLRGFRIELGEVETALAADRAVRDSVVLAREDSTGDQRLVAYVVLDDAAAAQEVDASSQWQAIYDEAYARETTESEDPTFNIVGWEDSYTGESLPPAQMREWVDTTVAQILSFQPKRVLELGCGTGLLLYRLAPRCEAYWGVDFARPALDRIERQRERMGGALDSVHLLHRSVDDFSGLEPGSFDTVVINSVVQYFSSPEFLLDVLRGAVRVLKPGGRVFLGDVRSLELLEAFRASVRLHRTAGPVATSQFAYRVQRDILAEKELVLSPAFFTALPGRIPGIHRVEVLPKHGRYDNELSRFRYEVILHVGDAAKAPARSTKPDWVDGASLTLDGLREQLSARPGMLAVRGLPNARVLEPTRLVELLAATPPPTVAGLREALHDWPGPRGVEPEDLYVLGSELGYEVRVSWASAHRDGALDVVFARPDEVGTLDLAPEPKQVTSWDGLASDPLRGARSAQAVSRLRDALADKLPPHMVPSAFVVLPALPLSPNGKVDRKALPAPEAERLGAADAFIAPRTPTEEKVARIFGEILGQSRVGANDDFFALGGHSLLATQVVVRVRAQLNTEISLRTLFDAPTVARLAERIESQVQLADAPGVPALVPLERGRSADEGLAASFAQQRLWFLEQLHPGQAAYNLPAALRLTGPLDVEALRRTFLEVVRRHEAVRTTFVTREGQPAQRIHPAPAEWPLPEEDLRGLEPEARDAAVQARMAEEAHHAFDLEKGPLLRTVLLRTGADAHVLLLCMHHIVSDGWSIGVLVREVAALYGALSQGRAAVLPALSVQYADYAAWQRRVLEGPALAPQLDWWRSRLEGAPTLELPTDHARPAVRSGKGASYFFTLSSEQVAGLERVASAHNATLYMVLMAGWQALLARYSGQTDFCVGTSVAHRTRPELEGLIGFFVNTLALRANVGGDPRFDDLLARVREESLAAFANQDVPFDRLVEVLGGQRDLSRTPLFQAAFVLQNAPMQPPTLPGLVVDVLHTGTDTARFDVTALLVERGGRLEGELEYSLDLFTPETARRMVEHFQRLLRGVVEDASRRISAVPLWSEAERHEVLVAWNDTAAPYPADTTVHQCFTEQALRTPRAVAVEYEGRSLTYAELDARSNQLAHHLRSLGLGAESRVGVFLHRGLDLLVGLLGILKAGGAYVPLDASYPAQRLAFMAEDSGVAAILTESALEDELPAGSQLIVVLDEEWGRIERQPSTPVTGGLVGAEQLAYITYTSGSTGMPKGVAIPHRGVVRLLIGSRFVDLGPSEVVLQLAPLAFDASTLEIWGALLHGARLVLYPQRTPDLAELGQALVRHQVSVLWLTAALFEQMQQHQPEALGTVRQLLAGGDVLPAPRVRERLAQGVGVVNGYGPTEGTTFTACHRMAQGDAVGDSVSIGRPIANTQVYVLDSAMQAVPVGVPGEVLIGGDGLARGYLGQPALTAERFVPNPFGPPGARLYRSGDRARWRADGTLQFLGRVDFQVKLRGFRIELGEVEAALRNHSAVETAIAVVREDIPGDRRLVAYVTPENVDTASLREHLRQRLPEYMVPNAVVALSTLPLSPNGKVDRKALPAPDLVGLAADDFVAPRTELEQQLAVLFSEVLGLERMGLNDDFFELGGHSLLATQVVTRLRAQLGVDLPLRTFFEAPTVARLAARLESAPRTSTLLPLEPLPRPAQGEATFDVSFAQQRLWFIEQLHPGQFTYNVPAALQLKGRLDEEALRRTFLEVVRRHEAVRTTFVTREGQPAQRIHSAPAEWPLPVEDLSGLEPEARDAAAQARMVEEAHRAFDLEKGPLLRTVLLRTGPDVHVLLLSMHHIISDGWSMGVLVREVAALYEALSQGREAALPALTVQYADYAAWQRRVLEGPALTPQLDWWRSRLEGAPTLELPTDHPRPAVRTLRGATHTFTLPPSLVAGLERVASAHNATLYMVLMAGWQALLARYSGQTDFCVGTPVAHRTRPELEGLIGFFVNTLALRANVDGDPRFDDLLARVREESLAAFANQDVPFDRLVEVMGGQRDLSRTPLFQAAFVLQNAPMQPPTLPGLVVDVLRTGTDTARFDVSALLVERGGRLEGELEYSLDLFTPETARRMVEQLQRLLEGVVEDVSRRISAVPLWSEAERHEVLVAWNDTAAPYPADTTVHQRFMEQARRTPERVAVTFEGRSLTYAELDARSNQLARHLVSLRLAPEARIGVCASRGLELVIGVLGALKAGGCYVPLDPSWPVKRLEHATSTARLAAVLTWQSLLPSLEDGPWHVVALDADAADIARHSPEAVQVPVFPEGLAFATFTSGSTGTPKGVALPHRGLLRLSEGSRFLTQAPEEVTLQLAPLAFDVSSIELWGTLLNGGKLVVYPPGTPEPDAVARLIVEHKVSWLVLATSLFELMQQHQPEVLARVPNLLTGGEAMPAPRARERLARGGTLTNGYGPTECSTMATRLTLSPGDSVGRSVPIGRPIDNTEVYVLDPALGPVPVGVPGELCLGGPGLARGYLNRPDLTAERFVPHPFSAAPGARLYRTGDRVRWSPDGVLEFLGRLDHQVKVRGFRIELGEIEAVLRAHPSVVEATVVVREDGSGGNRVVAYVVPPQADVAPLREYLHQHLPDYMVPSAFVGLDAFPLTPNGKVDRKALPAPDLGLGAADYVEPRTELEQQLAALFREALGLERVGLNDDFFLMGGHSLLATQVVTRLRAQLGVDLPLRTFFEAPTVARLAARLESAPRTSTLLPLESLPRPAQGEATFDVSFAQRRLWFIEQLHPGQVTYNMPAALRLTGMLDVEALRRTFLEVVRRHEAVRTTFVTREGQPVQRIHPAPAEWPLPVEDLSGLEPDARDAAMQVRIAEEAHHAFDLKQGPLLRTVLLRTGPDVHVLLLCMHHIISDGWSMGVLVREVAALYEALSQGRESPLPALTVQYADYAVWQRRVLEGPALAPQLDWWRSRLEGVPTLELPTDHARPAVSSAKGASYFFSLSAELVAGLERVASAHNATLYMVLMAGWQALLARYSGQTDFCVGTSVAHRTRPELDGLIGFFVNTLALRCRLSGNPTFAELVARVRDEALGAFAHQDVPFEQLVDAVGGERDLSRTPLFQTLFVLLNSDLIQAPSLPGLHVDVLPSATDTARYDLTLAMRARGGELEGQLEYSQDLFTPDTARRMVEHLRVLLSAVADGAGSQRLGALPMMEAPERQQVLSAWNATQAAYPVDATVPSLFAEQALRTPQAIAVEHEGRSLTYAELDARSNQLAHHLRSLGLGAESRVGVFLHRGLDLLVGLLGILKAGGAYVPLDASYPAQRLAFMAEDSGVAAILTESALEDELPAGSQLIVVLDEEWGRIERQPSTPVTGGLVSAEQLAYITYTSGSTGMPKGVAIPHRGVVRLLIGSRFVDLGPSEVVLQLAPLAFDASTLEIWGALLHGARLVLYPQRTPDLAELGQALVRHQVSVLWLTAALFEQMQQHQPEALGTVRQLLAGGDVLPAPRVRERLAQGVGLVNGYGPTEGTTFTACHRMAPGEAVGDSVSIGRPIANTQVYVLDSAMQAVPVGVPGEVLIGGDGLARGYLGQPALTAERFVPNPFGPPGARLYRSGDRARWRADGTLQFLGRVDFQVKLRGFRIELGEVEAALRNHSAVETAIAVVREDIPGDRRLVAYVTPENVDTASLREHLRQRLPEYMVPNAVVALSTLPLSPNGKVDRKALPAPDLSPVEDSQAADLPLLQQQLAALFREVLHVERVRPHDDFFELGGHSLLATQLVTRIRAALGVEVPLRTLFEAPTLAGLAERIEALMMQASRAAMPPLLPVPRDSALPLSFSQQRLWFLAQLQKGHAVYNVPFALKLSGALDVDVLRRTFAEVVTRHEVLRTSFSATEGLPTQHVQPAPEVWDLPVEDLSSLKGPARDARVRQRMTEEARFPFNLAVAPLLRTVLLRLDADEHVLLLCLHHIASDGWSMGVLVREVAALYASLSKNQPSSLPPLPVQYADFAAWQRQWVQSQGIQTQLAELRTHLMGVPSLELNGDLGRPATRTVRGSSHFFAVSAELAEALKKVARDQGATLFMVLLAAYEVLLSRYSGQKDFCVGSPIAHRTQSELEPLIGFFVNTLALRARLDGTPTFAELVARVREESLSAYVRQDVPFDRLVEAVGGERGGGRSPLIQVMFALQNAPMQPPSLPGVTVEQLRSSTDTARLDLTLSLMELGDGSLEGGLEFSLDLFTPEAAMRLTRHFHTLLEAVVRDPQTRIQALPMLPDDEQQQVLKGFQGREMAPASEGTIHALMEAQVARTPDAVAVSFESERLTYRELDARANQVAHHLRGLGVAPESLVGVCLERSVDMVVALLGVLKAGAAYVPVDPAYPKERLGWMLEDT</sequence>
<dbReference type="GO" id="GO:0071766">
    <property type="term" value="P:Actinobacterium-type cell wall biogenesis"/>
    <property type="evidence" value="ECO:0007669"/>
    <property type="project" value="UniProtKB-ARBA"/>
</dbReference>
<dbReference type="SMART" id="SM00823">
    <property type="entry name" value="PKS_PP"/>
    <property type="match status" value="5"/>
</dbReference>
<dbReference type="CDD" id="cd02440">
    <property type="entry name" value="AdoMet_MTases"/>
    <property type="match status" value="1"/>
</dbReference>
<dbReference type="GO" id="GO:0043041">
    <property type="term" value="P:amino acid activation for nonribosomal peptide biosynthetic process"/>
    <property type="evidence" value="ECO:0007669"/>
    <property type="project" value="TreeGrafter"/>
</dbReference>
<dbReference type="GO" id="GO:0072330">
    <property type="term" value="P:monocarboxylic acid biosynthetic process"/>
    <property type="evidence" value="ECO:0007669"/>
    <property type="project" value="UniProtKB-ARBA"/>
</dbReference>
<dbReference type="NCBIfam" id="NF004282">
    <property type="entry name" value="PRK05691.1"/>
    <property type="match status" value="4"/>
</dbReference>
<dbReference type="InterPro" id="IPR040097">
    <property type="entry name" value="FAAL/FAAC"/>
</dbReference>
<dbReference type="GO" id="GO:0031177">
    <property type="term" value="F:phosphopantetheine binding"/>
    <property type="evidence" value="ECO:0007669"/>
    <property type="project" value="InterPro"/>
</dbReference>
<feature type="domain" description="Carrier" evidence="9">
    <location>
        <begin position="2076"/>
        <end position="2151"/>
    </location>
</feature>
<dbReference type="InterPro" id="IPR045851">
    <property type="entry name" value="AMP-bd_C_sf"/>
</dbReference>
<feature type="non-terminal residue" evidence="10">
    <location>
        <position position="5900"/>
    </location>
</feature>
<dbReference type="Gene3D" id="3.30.559.30">
    <property type="entry name" value="Nonribosomal peptide synthetase, condensation domain"/>
    <property type="match status" value="5"/>
</dbReference>
<dbReference type="PANTHER" id="PTHR45527">
    <property type="entry name" value="NONRIBOSOMAL PEPTIDE SYNTHETASE"/>
    <property type="match status" value="1"/>
</dbReference>
<evidence type="ECO:0000313" key="10">
    <source>
        <dbReference type="EMBL" id="NOJ79240.1"/>
    </source>
</evidence>
<dbReference type="FunFam" id="3.30.559.10:FF:000012">
    <property type="entry name" value="Non-ribosomal peptide synthetase"/>
    <property type="match status" value="4"/>
</dbReference>
<evidence type="ECO:0000313" key="11">
    <source>
        <dbReference type="Proteomes" id="UP000533080"/>
    </source>
</evidence>
<comment type="cofactor">
    <cofactor evidence="1">
        <name>pantetheine 4'-phosphate</name>
        <dbReference type="ChEBI" id="CHEBI:47942"/>
    </cofactor>
</comment>
<name>A0A7Y4IIK3_MYXXA</name>
<reference evidence="10 11" key="1">
    <citation type="submission" date="2020-05" db="EMBL/GenBank/DDBJ databases">
        <authorList>
            <person name="Whitworth D."/>
        </authorList>
    </citation>
    <scope>NUCLEOTIDE SEQUENCE [LARGE SCALE GENOMIC DNA]</scope>
    <source>
        <strain evidence="10 11">AM005</strain>
    </source>
</reference>
<dbReference type="Pfam" id="PF00550">
    <property type="entry name" value="PP-binding"/>
    <property type="match status" value="5"/>
</dbReference>
<evidence type="ECO:0000256" key="2">
    <source>
        <dbReference type="ARBA" id="ARBA00006432"/>
    </source>
</evidence>
<dbReference type="Gene3D" id="3.40.50.12780">
    <property type="entry name" value="N-terminal domain of ligase-like"/>
    <property type="match status" value="2"/>
</dbReference>
<dbReference type="FunFam" id="3.40.50.12780:FF:000012">
    <property type="entry name" value="Non-ribosomal peptide synthetase"/>
    <property type="match status" value="3"/>
</dbReference>
<evidence type="ECO:0000256" key="5">
    <source>
        <dbReference type="ARBA" id="ARBA00022737"/>
    </source>
</evidence>
<dbReference type="FunFam" id="3.40.50.980:FF:000001">
    <property type="entry name" value="Non-ribosomal peptide synthetase"/>
    <property type="match status" value="3"/>
</dbReference>